<dbReference type="OrthoDB" id="1935097at2759"/>
<accession>A0A200R5S1</accession>
<comment type="caution">
    <text evidence="2">The sequence shown here is derived from an EMBL/GenBank/DDBJ whole genome shotgun (WGS) entry which is preliminary data.</text>
</comment>
<dbReference type="EMBL" id="MVGT01000437">
    <property type="protein sequence ID" value="OVA18071.1"/>
    <property type="molecule type" value="Genomic_DNA"/>
</dbReference>
<evidence type="ECO:0000256" key="1">
    <source>
        <dbReference type="SAM" id="MobiDB-lite"/>
    </source>
</evidence>
<proteinExistence type="predicted"/>
<dbReference type="AlphaFoldDB" id="A0A200R5S1"/>
<feature type="region of interest" description="Disordered" evidence="1">
    <location>
        <begin position="68"/>
        <end position="95"/>
    </location>
</feature>
<feature type="compositionally biased region" description="Basic and acidic residues" evidence="1">
    <location>
        <begin position="68"/>
        <end position="77"/>
    </location>
</feature>
<evidence type="ECO:0000313" key="3">
    <source>
        <dbReference type="Proteomes" id="UP000195402"/>
    </source>
</evidence>
<dbReference type="InParanoid" id="A0A200R5S1"/>
<feature type="compositionally biased region" description="Low complexity" evidence="1">
    <location>
        <begin position="84"/>
        <end position="95"/>
    </location>
</feature>
<gene>
    <name evidence="2" type="ORF">BVC80_1835g484</name>
</gene>
<name>A0A200R5S1_MACCD</name>
<dbReference type="Proteomes" id="UP000195402">
    <property type="component" value="Unassembled WGS sequence"/>
</dbReference>
<keyword evidence="3" id="KW-1185">Reference proteome</keyword>
<evidence type="ECO:0000313" key="2">
    <source>
        <dbReference type="EMBL" id="OVA18071.1"/>
    </source>
</evidence>
<sequence>MAATILLSQDWFLKTANSSLVKKHKPPSSHHCHHHHCKNCRNLKSIQSGRRGSRRHPKKRCSLLLEEKKEEAHEEKGGGGNRCTTTTTTTNTPTATNVVKFNPSRNLIAGQVKILKRGEKLPNNKDDVGTDHRDHHYHNKKLVQQQQQQQQHGDDLVFPSSSSKAPLGMEPDEMVPKLTDLRRKSFDNGGIDTFSGPTFFSSPSPNFLPLPSGLFSKKDDNNSIVMSGGSNADVPPENSNNDFATKGLYRLLHLDLRGW</sequence>
<feature type="region of interest" description="Disordered" evidence="1">
    <location>
        <begin position="142"/>
        <end position="172"/>
    </location>
</feature>
<reference evidence="2 3" key="1">
    <citation type="journal article" date="2017" name="Mol. Plant">
        <title>The Genome of Medicinal Plant Macleaya cordata Provides New Insights into Benzylisoquinoline Alkaloids Metabolism.</title>
        <authorList>
            <person name="Liu X."/>
            <person name="Liu Y."/>
            <person name="Huang P."/>
            <person name="Ma Y."/>
            <person name="Qing Z."/>
            <person name="Tang Q."/>
            <person name="Cao H."/>
            <person name="Cheng P."/>
            <person name="Zheng Y."/>
            <person name="Yuan Z."/>
            <person name="Zhou Y."/>
            <person name="Liu J."/>
            <person name="Tang Z."/>
            <person name="Zhuo Y."/>
            <person name="Zhang Y."/>
            <person name="Yu L."/>
            <person name="Huang J."/>
            <person name="Yang P."/>
            <person name="Peng Q."/>
            <person name="Zhang J."/>
            <person name="Jiang W."/>
            <person name="Zhang Z."/>
            <person name="Lin K."/>
            <person name="Ro D.K."/>
            <person name="Chen X."/>
            <person name="Xiong X."/>
            <person name="Shang Y."/>
            <person name="Huang S."/>
            <person name="Zeng J."/>
        </authorList>
    </citation>
    <scope>NUCLEOTIDE SEQUENCE [LARGE SCALE GENOMIC DNA]</scope>
    <source>
        <strain evidence="3">cv. BLH2017</strain>
        <tissue evidence="2">Root</tissue>
    </source>
</reference>
<dbReference type="PANTHER" id="PTHR33670">
    <property type="entry name" value="SPLICING FACTOR, PROLINE- AND GLUTAMINE-RICH-LIKE"/>
    <property type="match status" value="1"/>
</dbReference>
<organism evidence="2 3">
    <name type="scientific">Macleaya cordata</name>
    <name type="common">Five-seeded plume-poppy</name>
    <name type="synonym">Bocconia cordata</name>
    <dbReference type="NCBI Taxonomy" id="56857"/>
    <lineage>
        <taxon>Eukaryota</taxon>
        <taxon>Viridiplantae</taxon>
        <taxon>Streptophyta</taxon>
        <taxon>Embryophyta</taxon>
        <taxon>Tracheophyta</taxon>
        <taxon>Spermatophyta</taxon>
        <taxon>Magnoliopsida</taxon>
        <taxon>Ranunculales</taxon>
        <taxon>Papaveraceae</taxon>
        <taxon>Papaveroideae</taxon>
        <taxon>Macleaya</taxon>
    </lineage>
</organism>
<dbReference type="PANTHER" id="PTHR33670:SF15">
    <property type="entry name" value="OS02G0797600 PROTEIN"/>
    <property type="match status" value="1"/>
</dbReference>
<protein>
    <submittedName>
        <fullName evidence="2">Uncharacterized protein</fullName>
    </submittedName>
</protein>